<gene>
    <name evidence="1" type="ORF">L1987_27516</name>
</gene>
<evidence type="ECO:0000313" key="1">
    <source>
        <dbReference type="EMBL" id="KAI3805284.1"/>
    </source>
</evidence>
<keyword evidence="2" id="KW-1185">Reference proteome</keyword>
<accession>A0ACB9IAJ7</accession>
<proteinExistence type="predicted"/>
<name>A0ACB9IAJ7_9ASTR</name>
<organism evidence="1 2">
    <name type="scientific">Smallanthus sonchifolius</name>
    <dbReference type="NCBI Taxonomy" id="185202"/>
    <lineage>
        <taxon>Eukaryota</taxon>
        <taxon>Viridiplantae</taxon>
        <taxon>Streptophyta</taxon>
        <taxon>Embryophyta</taxon>
        <taxon>Tracheophyta</taxon>
        <taxon>Spermatophyta</taxon>
        <taxon>Magnoliopsida</taxon>
        <taxon>eudicotyledons</taxon>
        <taxon>Gunneridae</taxon>
        <taxon>Pentapetalae</taxon>
        <taxon>asterids</taxon>
        <taxon>campanulids</taxon>
        <taxon>Asterales</taxon>
        <taxon>Asteraceae</taxon>
        <taxon>Asteroideae</taxon>
        <taxon>Heliantheae alliance</taxon>
        <taxon>Millerieae</taxon>
        <taxon>Smallanthus</taxon>
    </lineage>
</organism>
<dbReference type="EMBL" id="CM042026">
    <property type="protein sequence ID" value="KAI3805284.1"/>
    <property type="molecule type" value="Genomic_DNA"/>
</dbReference>
<sequence length="133" mass="14685">METVESQDVVNSSGPCVAGGQGVEYKLPLGGASATFNLEKAVCSHGFFMTAPNHWDPLSKTFQRPLRLFHSREHEGLSSSSSSVTVQVSHPPQASHLILRVFDSVDLSPAHQQSLMEQVRRMLRLSEAERRKV</sequence>
<evidence type="ECO:0000313" key="2">
    <source>
        <dbReference type="Proteomes" id="UP001056120"/>
    </source>
</evidence>
<dbReference type="Proteomes" id="UP001056120">
    <property type="component" value="Linkage Group LG09"/>
</dbReference>
<reference evidence="1 2" key="2">
    <citation type="journal article" date="2022" name="Mol. Ecol. Resour.">
        <title>The genomes of chicory, endive, great burdock and yacon provide insights into Asteraceae paleo-polyploidization history and plant inulin production.</title>
        <authorList>
            <person name="Fan W."/>
            <person name="Wang S."/>
            <person name="Wang H."/>
            <person name="Wang A."/>
            <person name="Jiang F."/>
            <person name="Liu H."/>
            <person name="Zhao H."/>
            <person name="Xu D."/>
            <person name="Zhang Y."/>
        </authorList>
    </citation>
    <scope>NUCLEOTIDE SEQUENCE [LARGE SCALE GENOMIC DNA]</scope>
    <source>
        <strain evidence="2">cv. Yunnan</strain>
        <tissue evidence="1">Leaves</tissue>
    </source>
</reference>
<reference evidence="2" key="1">
    <citation type="journal article" date="2022" name="Mol. Ecol. Resour.">
        <title>The genomes of chicory, endive, great burdock and yacon provide insights into Asteraceae palaeo-polyploidization history and plant inulin production.</title>
        <authorList>
            <person name="Fan W."/>
            <person name="Wang S."/>
            <person name="Wang H."/>
            <person name="Wang A."/>
            <person name="Jiang F."/>
            <person name="Liu H."/>
            <person name="Zhao H."/>
            <person name="Xu D."/>
            <person name="Zhang Y."/>
        </authorList>
    </citation>
    <scope>NUCLEOTIDE SEQUENCE [LARGE SCALE GENOMIC DNA]</scope>
    <source>
        <strain evidence="2">cv. Yunnan</strain>
    </source>
</reference>
<comment type="caution">
    <text evidence="1">The sequence shown here is derived from an EMBL/GenBank/DDBJ whole genome shotgun (WGS) entry which is preliminary data.</text>
</comment>
<protein>
    <submittedName>
        <fullName evidence="1">Uncharacterized protein</fullName>
    </submittedName>
</protein>